<dbReference type="SUPFAM" id="SSF55729">
    <property type="entry name" value="Acyl-CoA N-acyltransferases (Nat)"/>
    <property type="match status" value="1"/>
</dbReference>
<dbReference type="InterPro" id="IPR016181">
    <property type="entry name" value="Acyl_CoA_acyltransferase"/>
</dbReference>
<proteinExistence type="predicted"/>
<dbReference type="PROSITE" id="PS51186">
    <property type="entry name" value="GNAT"/>
    <property type="match status" value="1"/>
</dbReference>
<keyword evidence="3" id="KW-1185">Reference proteome</keyword>
<dbReference type="EMBL" id="CP061169">
    <property type="protein sequence ID" value="QPZ40369.1"/>
    <property type="molecule type" value="Genomic_DNA"/>
</dbReference>
<evidence type="ECO:0000259" key="1">
    <source>
        <dbReference type="PROSITE" id="PS51186"/>
    </source>
</evidence>
<dbReference type="InterPro" id="IPR000182">
    <property type="entry name" value="GNAT_dom"/>
</dbReference>
<evidence type="ECO:0000313" key="2">
    <source>
        <dbReference type="EMBL" id="QPZ40369.1"/>
    </source>
</evidence>
<organism evidence="2 3">
    <name type="scientific">Paramicrobacterium chengjingii</name>
    <dbReference type="NCBI Taxonomy" id="2769067"/>
    <lineage>
        <taxon>Bacteria</taxon>
        <taxon>Bacillati</taxon>
        <taxon>Actinomycetota</taxon>
        <taxon>Actinomycetes</taxon>
        <taxon>Micrococcales</taxon>
        <taxon>Microbacteriaceae</taxon>
        <taxon>Paramicrobacterium</taxon>
    </lineage>
</organism>
<reference evidence="2 3" key="1">
    <citation type="submission" date="2020-12" db="EMBL/GenBank/DDBJ databases">
        <title>Microbacterium sp. HY060.</title>
        <authorList>
            <person name="Zhou J."/>
        </authorList>
    </citation>
    <scope>NUCLEOTIDE SEQUENCE [LARGE SCALE GENOMIC DNA]</scope>
    <source>
        <strain evidence="2 3">HY60</strain>
    </source>
</reference>
<dbReference type="Pfam" id="PF13302">
    <property type="entry name" value="Acetyltransf_3"/>
    <property type="match status" value="1"/>
</dbReference>
<accession>A0ABX6YP67</accession>
<feature type="domain" description="N-acetyltransferase" evidence="1">
    <location>
        <begin position="14"/>
        <end position="176"/>
    </location>
</feature>
<sequence>MLKDVNLPVRTERLALRRATVNDAEAVRAYKQHPDVSMWIPSDGTDPDDFRRRFCDPAKLAGTLVIEHESVVIGDVKIGIVDGWAQDEVSEHARGTEAELGWCLAPNAQGRGFAREAMREVLRLCFVDLELRRVTAECYADNEPSWRLMERLGMRRESHTVRDSLHRTLGWLDGMGYALLAGEWEARTQ</sequence>
<dbReference type="InterPro" id="IPR051531">
    <property type="entry name" value="N-acetyltransferase"/>
</dbReference>
<dbReference type="PANTHER" id="PTHR43792">
    <property type="entry name" value="GNAT FAMILY, PUTATIVE (AFU_ORTHOLOGUE AFUA_3G00765)-RELATED-RELATED"/>
    <property type="match status" value="1"/>
</dbReference>
<protein>
    <submittedName>
        <fullName evidence="2">GNAT family N-acetyltransferase</fullName>
    </submittedName>
</protein>
<dbReference type="Gene3D" id="3.40.630.30">
    <property type="match status" value="1"/>
</dbReference>
<dbReference type="PANTHER" id="PTHR43792:SF1">
    <property type="entry name" value="N-ACETYLTRANSFERASE DOMAIN-CONTAINING PROTEIN"/>
    <property type="match status" value="1"/>
</dbReference>
<evidence type="ECO:0000313" key="3">
    <source>
        <dbReference type="Proteomes" id="UP000662814"/>
    </source>
</evidence>
<gene>
    <name evidence="2" type="ORF">HCR76_14595</name>
</gene>
<name>A0ABX6YP67_9MICO</name>
<dbReference type="Proteomes" id="UP000662814">
    <property type="component" value="Chromosome"/>
</dbReference>